<evidence type="ECO:0000313" key="1">
    <source>
        <dbReference type="EMBL" id="SFK63639.1"/>
    </source>
</evidence>
<sequence length="52" mass="5749">MRGHIISGQIFSDNPIKSVVNNIGDAAVSAMQYNASFSDNLHHQDNYEVVDE</sequence>
<keyword evidence="2" id="KW-1185">Reference proteome</keyword>
<organism evidence="1 2">
    <name type="scientific">Methylophaga sulfidovorans</name>
    <dbReference type="NCBI Taxonomy" id="45496"/>
    <lineage>
        <taxon>Bacteria</taxon>
        <taxon>Pseudomonadati</taxon>
        <taxon>Pseudomonadota</taxon>
        <taxon>Gammaproteobacteria</taxon>
        <taxon>Thiotrichales</taxon>
        <taxon>Piscirickettsiaceae</taxon>
        <taxon>Methylophaga</taxon>
    </lineage>
</organism>
<gene>
    <name evidence="1" type="ORF">SAMN04488079_11737</name>
</gene>
<dbReference type="EMBL" id="FOSH01000017">
    <property type="protein sequence ID" value="SFK63639.1"/>
    <property type="molecule type" value="Genomic_DNA"/>
</dbReference>
<dbReference type="Proteomes" id="UP000198924">
    <property type="component" value="Unassembled WGS sequence"/>
</dbReference>
<protein>
    <submittedName>
        <fullName evidence="1">Uncharacterized protein</fullName>
    </submittedName>
</protein>
<dbReference type="AlphaFoldDB" id="A0A1I4B6U7"/>
<evidence type="ECO:0000313" key="2">
    <source>
        <dbReference type="Proteomes" id="UP000198924"/>
    </source>
</evidence>
<reference evidence="2" key="1">
    <citation type="submission" date="2016-10" db="EMBL/GenBank/DDBJ databases">
        <authorList>
            <person name="Varghese N."/>
            <person name="Submissions S."/>
        </authorList>
    </citation>
    <scope>NUCLEOTIDE SEQUENCE [LARGE SCALE GENOMIC DNA]</scope>
    <source>
        <strain evidence="2">DSM 11578</strain>
    </source>
</reference>
<proteinExistence type="predicted"/>
<name>A0A1I4B6U7_9GAMM</name>
<accession>A0A1I4B6U7</accession>